<evidence type="ECO:0000313" key="1">
    <source>
        <dbReference type="EMBL" id="KXS21626.1"/>
    </source>
</evidence>
<dbReference type="Proteomes" id="UP000070544">
    <property type="component" value="Unassembled WGS sequence"/>
</dbReference>
<proteinExistence type="predicted"/>
<evidence type="ECO:0000313" key="2">
    <source>
        <dbReference type="Proteomes" id="UP000070544"/>
    </source>
</evidence>
<gene>
    <name evidence="1" type="ORF">M427DRAFT_51045</name>
</gene>
<dbReference type="SUPFAM" id="SSF55811">
    <property type="entry name" value="Nudix"/>
    <property type="match status" value="1"/>
</dbReference>
<dbReference type="AlphaFoldDB" id="A0A139AY09"/>
<name>A0A139AY09_GONPJ</name>
<organism evidence="1 2">
    <name type="scientific">Gonapodya prolifera (strain JEL478)</name>
    <name type="common">Monoblepharis prolifera</name>
    <dbReference type="NCBI Taxonomy" id="1344416"/>
    <lineage>
        <taxon>Eukaryota</taxon>
        <taxon>Fungi</taxon>
        <taxon>Fungi incertae sedis</taxon>
        <taxon>Chytridiomycota</taxon>
        <taxon>Chytridiomycota incertae sedis</taxon>
        <taxon>Monoblepharidomycetes</taxon>
        <taxon>Monoblepharidales</taxon>
        <taxon>Gonapodyaceae</taxon>
        <taxon>Gonapodya</taxon>
    </lineage>
</organism>
<dbReference type="OrthoDB" id="185493at2759"/>
<reference evidence="1 2" key="1">
    <citation type="journal article" date="2015" name="Genome Biol. Evol.">
        <title>Phylogenomic analyses indicate that early fungi evolved digesting cell walls of algal ancestors of land plants.</title>
        <authorList>
            <person name="Chang Y."/>
            <person name="Wang S."/>
            <person name="Sekimoto S."/>
            <person name="Aerts A.L."/>
            <person name="Choi C."/>
            <person name="Clum A."/>
            <person name="LaButti K.M."/>
            <person name="Lindquist E.A."/>
            <person name="Yee Ngan C."/>
            <person name="Ohm R.A."/>
            <person name="Salamov A.A."/>
            <person name="Grigoriev I.V."/>
            <person name="Spatafora J.W."/>
            <person name="Berbee M.L."/>
        </authorList>
    </citation>
    <scope>NUCLEOTIDE SEQUENCE [LARGE SCALE GENOMIC DNA]</scope>
    <source>
        <strain evidence="1 2">JEL478</strain>
    </source>
</reference>
<evidence type="ECO:0008006" key="3">
    <source>
        <dbReference type="Google" id="ProtNLM"/>
    </source>
</evidence>
<keyword evidence="2" id="KW-1185">Reference proteome</keyword>
<accession>A0A139AY09</accession>
<dbReference type="InterPro" id="IPR015797">
    <property type="entry name" value="NUDIX_hydrolase-like_dom_sf"/>
</dbReference>
<sequence>MGTPITTTDIPIISEEKLFRRYITVYNRTIRQPSGLVSNWDVVGHDDGTGRPAMEANFVAVFPWFTASKTTALVREYAQGPHEMLYTVACGAYDRAKHTSPLHAAQSELSEESRLTGGTYIALSDLTGPGIAELKWSANRFHVFLCVDPVKDEHPGARDAEEIMDTWEGVTVPDLKAVITRGKMLLPSVQASWMAVEYLEKNGML</sequence>
<dbReference type="EMBL" id="KQ965732">
    <property type="protein sequence ID" value="KXS21626.1"/>
    <property type="molecule type" value="Genomic_DNA"/>
</dbReference>
<dbReference type="OMA" id="VRCETEE"/>
<dbReference type="Gene3D" id="3.90.79.10">
    <property type="entry name" value="Nucleoside Triphosphate Pyrophosphohydrolase"/>
    <property type="match status" value="1"/>
</dbReference>
<protein>
    <recommendedName>
        <fullName evidence="3">Nudix hydrolase domain-containing protein</fullName>
    </recommendedName>
</protein>